<proteinExistence type="predicted"/>
<protein>
    <submittedName>
        <fullName evidence="1">Uncharacterized protein</fullName>
    </submittedName>
</protein>
<dbReference type="AlphaFoldDB" id="A0A0K2VI72"/>
<evidence type="ECO:0000313" key="1">
    <source>
        <dbReference type="EMBL" id="CDW50149.1"/>
    </source>
</evidence>
<reference evidence="1" key="1">
    <citation type="submission" date="2014-05" db="EMBL/GenBank/DDBJ databases">
        <authorList>
            <person name="Chronopoulou M."/>
        </authorList>
    </citation>
    <scope>NUCLEOTIDE SEQUENCE</scope>
    <source>
        <tissue evidence="1">Whole organism</tissue>
    </source>
</reference>
<organism evidence="1">
    <name type="scientific">Lepeophtheirus salmonis</name>
    <name type="common">Salmon louse</name>
    <name type="synonym">Caligus salmonis</name>
    <dbReference type="NCBI Taxonomy" id="72036"/>
    <lineage>
        <taxon>Eukaryota</taxon>
        <taxon>Metazoa</taxon>
        <taxon>Ecdysozoa</taxon>
        <taxon>Arthropoda</taxon>
        <taxon>Crustacea</taxon>
        <taxon>Multicrustacea</taxon>
        <taxon>Hexanauplia</taxon>
        <taxon>Copepoda</taxon>
        <taxon>Siphonostomatoida</taxon>
        <taxon>Caligidae</taxon>
        <taxon>Lepeophtheirus</taxon>
    </lineage>
</organism>
<name>A0A0K2VI72_LEPSM</name>
<sequence>MTCRSHLSITKELLYSYCSIEDYYSVVRLNHINRGHFQW</sequence>
<accession>A0A0K2VI72</accession>
<dbReference type="EMBL" id="HACA01032788">
    <property type="protein sequence ID" value="CDW50149.1"/>
    <property type="molecule type" value="Transcribed_RNA"/>
</dbReference>